<evidence type="ECO:0008006" key="4">
    <source>
        <dbReference type="Google" id="ProtNLM"/>
    </source>
</evidence>
<accession>A0ABR3EV13</accession>
<dbReference type="EMBL" id="JBAHYK010001793">
    <property type="protein sequence ID" value="KAL0566737.1"/>
    <property type="molecule type" value="Genomic_DNA"/>
</dbReference>
<gene>
    <name evidence="2" type="ORF">V5O48_015263</name>
</gene>
<evidence type="ECO:0000256" key="1">
    <source>
        <dbReference type="SAM" id="MobiDB-lite"/>
    </source>
</evidence>
<reference evidence="2 3" key="1">
    <citation type="submission" date="2024-02" db="EMBL/GenBank/DDBJ databases">
        <title>A draft genome for the cacao thread blight pathogen Marasmius crinis-equi.</title>
        <authorList>
            <person name="Cohen S.P."/>
            <person name="Baruah I.K."/>
            <person name="Amoako-Attah I."/>
            <person name="Bukari Y."/>
            <person name="Meinhardt L.W."/>
            <person name="Bailey B.A."/>
        </authorList>
    </citation>
    <scope>NUCLEOTIDE SEQUENCE [LARGE SCALE GENOMIC DNA]</scope>
    <source>
        <strain evidence="2 3">GH-76</strain>
    </source>
</reference>
<protein>
    <recommendedName>
        <fullName evidence="4">KOW domain-containing protein</fullName>
    </recommendedName>
</protein>
<evidence type="ECO:0000313" key="3">
    <source>
        <dbReference type="Proteomes" id="UP001465976"/>
    </source>
</evidence>
<keyword evidence="3" id="KW-1185">Reference proteome</keyword>
<name>A0ABR3EV13_9AGAR</name>
<evidence type="ECO:0000313" key="2">
    <source>
        <dbReference type="EMBL" id="KAL0566737.1"/>
    </source>
</evidence>
<feature type="region of interest" description="Disordered" evidence="1">
    <location>
        <begin position="131"/>
        <end position="180"/>
    </location>
</feature>
<comment type="caution">
    <text evidence="2">The sequence shown here is derived from an EMBL/GenBank/DDBJ whole genome shotgun (WGS) entry which is preliminary data.</text>
</comment>
<sequence length="375" mass="41954">MSTGKEPWVGTRILIIRGHYKGQYGHVRGVDVTWETQNLASDKLVVGKTVGRRRGIQLKIDLQTYRAAQSGLLVIDYAHVVDAARRNYLNKVYPVRQGDFYDYRPGLRDPRATDRDISALLDELEATPLVVPSTPQWSPEEMQERIGTGDAWDPTARSPNHIPESPPPHDQPLSSLDPSEEAASDAFAAFVMEAQKEAEAEEAAVPPHWITHPNLVGLSVQATIYTSKTEYLVVVRAPSGDIVPHRKLTKTKTAPITDLDSIQMSLDPIKPSTEKNLMVVVGGSPEHIGKLSRRVSSFYLREKRPENQRIVVGVISRDSDTGKEHLTGERLELDPRYDLARVYESDEARVQSGTYMRAARDAALERTGRKIEIRH</sequence>
<proteinExistence type="predicted"/>
<organism evidence="2 3">
    <name type="scientific">Marasmius crinis-equi</name>
    <dbReference type="NCBI Taxonomy" id="585013"/>
    <lineage>
        <taxon>Eukaryota</taxon>
        <taxon>Fungi</taxon>
        <taxon>Dikarya</taxon>
        <taxon>Basidiomycota</taxon>
        <taxon>Agaricomycotina</taxon>
        <taxon>Agaricomycetes</taxon>
        <taxon>Agaricomycetidae</taxon>
        <taxon>Agaricales</taxon>
        <taxon>Marasmiineae</taxon>
        <taxon>Marasmiaceae</taxon>
        <taxon>Marasmius</taxon>
    </lineage>
</organism>
<dbReference type="Proteomes" id="UP001465976">
    <property type="component" value="Unassembled WGS sequence"/>
</dbReference>